<evidence type="ECO:0000313" key="3">
    <source>
        <dbReference type="EMBL" id="TGX40875.1"/>
    </source>
</evidence>
<protein>
    <submittedName>
        <fullName evidence="3">Tat pathway signal sequence domain protein</fullName>
    </submittedName>
</protein>
<evidence type="ECO:0000259" key="2">
    <source>
        <dbReference type="Pfam" id="PF19763"/>
    </source>
</evidence>
<dbReference type="EMBL" id="SRXU01000006">
    <property type="protein sequence ID" value="TGX40875.1"/>
    <property type="molecule type" value="Genomic_DNA"/>
</dbReference>
<dbReference type="InterPro" id="IPR046217">
    <property type="entry name" value="DUF6250"/>
</dbReference>
<gene>
    <name evidence="3" type="ORF">E5A74_14760</name>
</gene>
<reference evidence="3 4" key="1">
    <citation type="submission" date="2019-04" db="EMBL/GenBank/DDBJ databases">
        <title>Sphingomonas psychrotolerans sp. nov., isolated from soil in the Tianshan Mountains, Xinjiang, China.</title>
        <authorList>
            <person name="Luo Y."/>
            <person name="Sheng H."/>
        </authorList>
    </citation>
    <scope>NUCLEOTIDE SEQUENCE [LARGE SCALE GENOMIC DNA]</scope>
    <source>
        <strain evidence="3 4">KIS18-15</strain>
    </source>
</reference>
<evidence type="ECO:0000256" key="1">
    <source>
        <dbReference type="SAM" id="SignalP"/>
    </source>
</evidence>
<dbReference type="Gene3D" id="2.60.120.200">
    <property type="match status" value="1"/>
</dbReference>
<feature type="signal peptide" evidence="1">
    <location>
        <begin position="1"/>
        <end position="29"/>
    </location>
</feature>
<proteinExistence type="predicted"/>
<dbReference type="OrthoDB" id="262615at2"/>
<dbReference type="AlphaFoldDB" id="A0A4S1WFE1"/>
<dbReference type="Pfam" id="PF19763">
    <property type="entry name" value="DUF6250"/>
    <property type="match status" value="1"/>
</dbReference>
<evidence type="ECO:0000313" key="4">
    <source>
        <dbReference type="Proteomes" id="UP000309848"/>
    </source>
</evidence>
<dbReference type="PROSITE" id="PS51257">
    <property type="entry name" value="PROKAR_LIPOPROTEIN"/>
    <property type="match status" value="1"/>
</dbReference>
<keyword evidence="4" id="KW-1185">Reference proteome</keyword>
<keyword evidence="1" id="KW-0732">Signal</keyword>
<feature type="domain" description="DUF6250" evidence="2">
    <location>
        <begin position="60"/>
        <end position="226"/>
    </location>
</feature>
<comment type="caution">
    <text evidence="3">The sequence shown here is derived from an EMBL/GenBank/DDBJ whole genome shotgun (WGS) entry which is preliminary data.</text>
</comment>
<accession>A0A4S1WFE1</accession>
<dbReference type="Proteomes" id="UP000309848">
    <property type="component" value="Unassembled WGS sequence"/>
</dbReference>
<feature type="chain" id="PRO_5020804978" evidence="1">
    <location>
        <begin position="30"/>
        <end position="231"/>
    </location>
</feature>
<sequence>MKPAGHNGAGALRRAALALGLLAAGCAPAPRPTAPRPAAADWRIEAEQAARVSFGDTIDIETPAGLSLWYTRELRGPVAIEFDALAVSEGGANDQVSDLNAFWMARDPQARGGSVFARKRSGAFADYDDLTTYYVGIGGNRNTTTRFRRYVGQPGNRPLLPEHDLADAANLLVPNRWTHVRLIADARHIAVERDGRQIFALDDAQPYRKGWFALRTTKSHLRIRNLRIGKP</sequence>
<name>A0A4S1WFE1_9SPHN</name>
<organism evidence="3 4">
    <name type="scientific">Sphingomonas naasensis</name>
    <dbReference type="NCBI Taxonomy" id="1344951"/>
    <lineage>
        <taxon>Bacteria</taxon>
        <taxon>Pseudomonadati</taxon>
        <taxon>Pseudomonadota</taxon>
        <taxon>Alphaproteobacteria</taxon>
        <taxon>Sphingomonadales</taxon>
        <taxon>Sphingomonadaceae</taxon>
        <taxon>Sphingomonas</taxon>
    </lineage>
</organism>